<proteinExistence type="predicted"/>
<organism evidence="2">
    <name type="scientific">Arundo donax</name>
    <name type="common">Giant reed</name>
    <name type="synonym">Donax arundinaceus</name>
    <dbReference type="NCBI Taxonomy" id="35708"/>
    <lineage>
        <taxon>Eukaryota</taxon>
        <taxon>Viridiplantae</taxon>
        <taxon>Streptophyta</taxon>
        <taxon>Embryophyta</taxon>
        <taxon>Tracheophyta</taxon>
        <taxon>Spermatophyta</taxon>
        <taxon>Magnoliopsida</taxon>
        <taxon>Liliopsida</taxon>
        <taxon>Poales</taxon>
        <taxon>Poaceae</taxon>
        <taxon>PACMAD clade</taxon>
        <taxon>Arundinoideae</taxon>
        <taxon>Arundineae</taxon>
        <taxon>Arundo</taxon>
    </lineage>
</organism>
<protein>
    <submittedName>
        <fullName evidence="2">Uncharacterized protein</fullName>
    </submittedName>
</protein>
<feature type="region of interest" description="Disordered" evidence="1">
    <location>
        <begin position="1"/>
        <end position="26"/>
    </location>
</feature>
<dbReference type="EMBL" id="GBRH01223848">
    <property type="protein sequence ID" value="JAD74047.1"/>
    <property type="molecule type" value="Transcribed_RNA"/>
</dbReference>
<dbReference type="AlphaFoldDB" id="A0A0A9CRD6"/>
<reference evidence="2" key="1">
    <citation type="submission" date="2014-09" db="EMBL/GenBank/DDBJ databases">
        <authorList>
            <person name="Magalhaes I.L.F."/>
            <person name="Oliveira U."/>
            <person name="Santos F.R."/>
            <person name="Vidigal T.H.D.A."/>
            <person name="Brescovit A.D."/>
            <person name="Santos A.J."/>
        </authorList>
    </citation>
    <scope>NUCLEOTIDE SEQUENCE</scope>
    <source>
        <tissue evidence="2">Shoot tissue taken approximately 20 cm above the soil surface</tissue>
    </source>
</reference>
<name>A0A0A9CRD6_ARUDO</name>
<evidence type="ECO:0000256" key="1">
    <source>
        <dbReference type="SAM" id="MobiDB-lite"/>
    </source>
</evidence>
<accession>A0A0A9CRD6</accession>
<reference evidence="2" key="2">
    <citation type="journal article" date="2015" name="Data Brief">
        <title>Shoot transcriptome of the giant reed, Arundo donax.</title>
        <authorList>
            <person name="Barrero R.A."/>
            <person name="Guerrero F.D."/>
            <person name="Moolhuijzen P."/>
            <person name="Goolsby J.A."/>
            <person name="Tidwell J."/>
            <person name="Bellgard S.E."/>
            <person name="Bellgard M.I."/>
        </authorList>
    </citation>
    <scope>NUCLEOTIDE SEQUENCE</scope>
    <source>
        <tissue evidence="2">Shoot tissue taken approximately 20 cm above the soil surface</tissue>
    </source>
</reference>
<evidence type="ECO:0000313" key="2">
    <source>
        <dbReference type="EMBL" id="JAD74047.1"/>
    </source>
</evidence>
<sequence length="78" mass="8350">MASATLVARPLRRPPHGGRAARDDGLVTRKGGRTHARFIVGGCEGGRSFAGWWEHLQIWSMTPATESSGTRSTDESGS</sequence>